<dbReference type="EMBL" id="JAUJEA010000011">
    <property type="protein sequence ID" value="MDN5204398.1"/>
    <property type="molecule type" value="Genomic_DNA"/>
</dbReference>
<keyword evidence="4" id="KW-1185">Reference proteome</keyword>
<organism evidence="3 4">
    <name type="scientific">Splendidivirga corallicola</name>
    <dbReference type="NCBI Taxonomy" id="3051826"/>
    <lineage>
        <taxon>Bacteria</taxon>
        <taxon>Pseudomonadati</taxon>
        <taxon>Bacteroidota</taxon>
        <taxon>Cytophagia</taxon>
        <taxon>Cytophagales</taxon>
        <taxon>Splendidivirgaceae</taxon>
        <taxon>Splendidivirga</taxon>
    </lineage>
</organism>
<evidence type="ECO:0000313" key="4">
    <source>
        <dbReference type="Proteomes" id="UP001172082"/>
    </source>
</evidence>
<evidence type="ECO:0000256" key="1">
    <source>
        <dbReference type="SAM" id="MobiDB-lite"/>
    </source>
</evidence>
<comment type="caution">
    <text evidence="3">The sequence shown here is derived from an EMBL/GenBank/DDBJ whole genome shotgun (WGS) entry which is preliminary data.</text>
</comment>
<name>A0ABT8KW79_9BACT</name>
<proteinExistence type="predicted"/>
<gene>
    <name evidence="3" type="ORF">QQ008_23600</name>
</gene>
<reference evidence="3" key="1">
    <citation type="submission" date="2023-06" db="EMBL/GenBank/DDBJ databases">
        <title>Genomic of Parafulvivirga corallium.</title>
        <authorList>
            <person name="Wang G."/>
        </authorList>
    </citation>
    <scope>NUCLEOTIDE SEQUENCE</scope>
    <source>
        <strain evidence="3">BMA10</strain>
    </source>
</reference>
<feature type="signal peptide" evidence="2">
    <location>
        <begin position="1"/>
        <end position="21"/>
    </location>
</feature>
<feature type="chain" id="PRO_5046784005" evidence="2">
    <location>
        <begin position="22"/>
        <end position="1598"/>
    </location>
</feature>
<feature type="region of interest" description="Disordered" evidence="1">
    <location>
        <begin position="1575"/>
        <end position="1598"/>
    </location>
</feature>
<dbReference type="Proteomes" id="UP001172082">
    <property type="component" value="Unassembled WGS sequence"/>
</dbReference>
<feature type="compositionally biased region" description="Acidic residues" evidence="1">
    <location>
        <begin position="1578"/>
        <end position="1598"/>
    </location>
</feature>
<dbReference type="RefSeq" id="WP_346754421.1">
    <property type="nucleotide sequence ID" value="NZ_JAUJEA010000011.1"/>
</dbReference>
<accession>A0ABT8KW79</accession>
<evidence type="ECO:0000256" key="2">
    <source>
        <dbReference type="SAM" id="SignalP"/>
    </source>
</evidence>
<keyword evidence="2" id="KW-0732">Signal</keyword>
<evidence type="ECO:0000313" key="3">
    <source>
        <dbReference type="EMBL" id="MDN5204398.1"/>
    </source>
</evidence>
<sequence length="1598" mass="181013">MNSKSIWLILTFTFSSFFAFSQNQKFKVDSTFSNEILEMLNRTKSEEAMAIASDFDQLWVSGGLNQNQKQKIVEIANKMYRKGFRPKPHFQNYIGTIVYALNTENIDEREFSNLLNVSTKVLDQLDNKEINNHFATLKDFFYRRALFYSSYNKLYIENDSYTIDYVETVVEEEPEALDQDEGTAIQEEDDGWFDDWDDESQDDWDGALEDTEEEDPEQAFAISDEPQPIIEGPVIRFDQTDLVFVTPFDSAFLTGTQGSLMLKNSVFVGKKGKFDWLTAGLGRDSVYAEMNEYNFNTGKAKLSAERVKMTYTGKVERPVEGVFDFESRRHEGPEDARFPRFKSYESDVNVKFTNDGKLLYKGGFSLEGNKISSSSVYEGLASITIRKKGVKQFVSRSNRFILSDSLIEAKRANVTIYHGADSISHPAVQVRYNFKSDNLVVLKDEDNFKYTPYFASHFNIDITADIIRWDLNTDSLDIAILNARDQIPAYFESREYFNADRFKEMTGLYNFHPLLMVVGYSRKVNSSEFNVDDIVKFTRQNPKVVRSAMEYLRSHHFIDYSPFSGMIKVRRKAYHTALSKNGKKDFDNLLITSKATSKPNATFKIPKRELTIRGIDKFYISKLLDIYIIPDDREVTLLRNRDFRFNGKIFAGNFEYIGKEFTFRYDSFLFDLKKIDSIKFYLEEKTEDGFVKKQVDNQLVSADSADAGIASLGSMGKTSGTLYINKPNNKSARKLYPGYPYFDASNGAIVYFNGEDVLGGAYADMSVYFILPPFKMDSLSSSDASTMSFDGTFVTSGLLPEFKEKLRIMPDNSLGFEHSIPPDGYDIYSSKGKVYNNLKLDKNGLRANGEIEYLTTTLQSEDFVFYVDSITTDGTSANIAPGQVGNASFPDISVENYRMKWLPMKDSMYIHNLDESFSLYNATASLYGFVNITPKGVLGGGQLFTRGSEAVSEKLAFGADYYSARNAKFEIKSDNPDKPALQGDDIRLNFNLVDNIAEISPEVEGVAALNFPYAQVKTSITNATWNLEDRTVMMEKPEDVDINSSYFYTTREELDSLAFNASSASYDINELRLNVSGIPFIKVADAKITPENGHMTILENFALETLRNATLEIDTLNGYHNLFDGNITILSRNKFEGDATYELISAADTFGIKFNSFELEVDEERRRGKRVQTVSRGTITEFENVLVSPGMKFKGLATMYASRPALELDGHVKLDIKKYKNYNTWIEYNRTPDSTALVIDYNNMVTESGEQPASGLHFESENSNLYATFMYERRGLGDEDFFVPGGMLSYNESDSTFKIEEPLKTTGSTYSGRSLTYNDYTSSVTFEGPLDFTASTSRLDLVASGTGSGNVETGEFDINSFLVFNFEVADQALNSMALDMADIVDRLGLPEAHDDVTPLLYKASEIIGERAAKTYEDKSLEDYTPLVSISSNLIRTLVLSEVKLKWSKGENAFYNVMDGKIGVSNILRNDVNAKVDGFVEIRKPDIDEGSDEIVNIFLKISSTWYYLGYSDNRLTLVSNNEEFNEIVNDRTNVAKAKLGEYVFIAGEISDAENFVNEFRKIYYDIDEPFELDRPVEVVADEEQPTDTTEETDDDDEGF</sequence>
<protein>
    <submittedName>
        <fullName evidence="3">Uncharacterized protein</fullName>
    </submittedName>
</protein>